<reference evidence="1" key="1">
    <citation type="submission" date="2021-10" db="EMBL/GenBank/DDBJ databases">
        <title>Melipona bicolor Genome sequencing and assembly.</title>
        <authorList>
            <person name="Araujo N.S."/>
            <person name="Arias M.C."/>
        </authorList>
    </citation>
    <scope>NUCLEOTIDE SEQUENCE</scope>
    <source>
        <strain evidence="1">USP_2M_L1-L4_2017</strain>
        <tissue evidence="1">Whole body</tissue>
    </source>
</reference>
<proteinExistence type="predicted"/>
<dbReference type="Proteomes" id="UP001177670">
    <property type="component" value="Unassembled WGS sequence"/>
</dbReference>
<gene>
    <name evidence="1" type="ORF">K0M31_004303</name>
</gene>
<organism evidence="1 2">
    <name type="scientific">Melipona bicolor</name>
    <dbReference type="NCBI Taxonomy" id="60889"/>
    <lineage>
        <taxon>Eukaryota</taxon>
        <taxon>Metazoa</taxon>
        <taxon>Ecdysozoa</taxon>
        <taxon>Arthropoda</taxon>
        <taxon>Hexapoda</taxon>
        <taxon>Insecta</taxon>
        <taxon>Pterygota</taxon>
        <taxon>Neoptera</taxon>
        <taxon>Endopterygota</taxon>
        <taxon>Hymenoptera</taxon>
        <taxon>Apocrita</taxon>
        <taxon>Aculeata</taxon>
        <taxon>Apoidea</taxon>
        <taxon>Anthophila</taxon>
        <taxon>Apidae</taxon>
        <taxon>Melipona</taxon>
    </lineage>
</organism>
<dbReference type="AlphaFoldDB" id="A0AA40FWH8"/>
<accession>A0AA40FWH8</accession>
<name>A0AA40FWH8_9HYME</name>
<dbReference type="EMBL" id="JAHYIQ010000013">
    <property type="protein sequence ID" value="KAK1126677.1"/>
    <property type="molecule type" value="Genomic_DNA"/>
</dbReference>
<comment type="caution">
    <text evidence="1">The sequence shown here is derived from an EMBL/GenBank/DDBJ whole genome shotgun (WGS) entry which is preliminary data.</text>
</comment>
<protein>
    <submittedName>
        <fullName evidence="1">Uncharacterized protein</fullName>
    </submittedName>
</protein>
<evidence type="ECO:0000313" key="2">
    <source>
        <dbReference type="Proteomes" id="UP001177670"/>
    </source>
</evidence>
<keyword evidence="2" id="KW-1185">Reference proteome</keyword>
<evidence type="ECO:0000313" key="1">
    <source>
        <dbReference type="EMBL" id="KAK1126677.1"/>
    </source>
</evidence>
<sequence length="110" mass="12283">MCVCMRVFFVRTVTYLHSWLSGPFPGHIDQLGFLVYRPTASLLTLRGDLGHLTRADPPECALDTVVFSSSSSLRFKVRPTPTRPGFAFLSSLLSLSLSPFHCRGRRSPLQ</sequence>